<sequence length="140" mass="16121">MSEIAEQASCSTDGARDALSQLVEMDIVETRGSRPAEYRRNEAYFRWKRIEDLARDHTPSELRTQIDDLIEEDDALQERFDAPSPNAVSPGEFDGVDHETVHDRWEALSRWRSLRHDIELLQQAAHRAEQRRDTSDTASA</sequence>
<evidence type="ECO:0008006" key="3">
    <source>
        <dbReference type="Google" id="ProtNLM"/>
    </source>
</evidence>
<dbReference type="Proteomes" id="UP000016986">
    <property type="component" value="Unassembled WGS sequence"/>
</dbReference>
<dbReference type="AlphaFoldDB" id="U2YXW3"/>
<organism evidence="1 2">
    <name type="scientific">Halarchaeum acidiphilum MH1-52-1</name>
    <dbReference type="NCBI Taxonomy" id="1261545"/>
    <lineage>
        <taxon>Archaea</taxon>
        <taxon>Methanobacteriati</taxon>
        <taxon>Methanobacteriota</taxon>
        <taxon>Stenosarchaea group</taxon>
        <taxon>Halobacteria</taxon>
        <taxon>Halobacteriales</taxon>
        <taxon>Halobacteriaceae</taxon>
    </lineage>
</organism>
<comment type="caution">
    <text evidence="1">The sequence shown here is derived from an EMBL/GenBank/DDBJ whole genome shotgun (WGS) entry which is preliminary data.</text>
</comment>
<reference evidence="1 2" key="1">
    <citation type="submission" date="2013-09" db="EMBL/GenBank/DDBJ databases">
        <title>Whole genome sequencing of Halarchaeum acidiphilum strain MH1-52-1.</title>
        <authorList>
            <person name="Shimane Y."/>
            <person name="Minegishi H."/>
            <person name="Nishi S."/>
            <person name="Echigo A."/>
            <person name="Shuto A."/>
            <person name="Konishi M."/>
            <person name="Ito T."/>
            <person name="Ohkuma M."/>
            <person name="Ohta Y."/>
            <person name="Nagano Y."/>
            <person name="Tsubouchi T."/>
            <person name="Mori K."/>
            <person name="Usui K."/>
            <person name="Kamekura M."/>
            <person name="Usami R."/>
            <person name="Takaki Y."/>
            <person name="Hatada Y."/>
        </authorList>
    </citation>
    <scope>NUCLEOTIDE SEQUENCE [LARGE SCALE GENOMIC DNA]</scope>
    <source>
        <strain evidence="1 2">JCM 16109</strain>
    </source>
</reference>
<keyword evidence="2" id="KW-1185">Reference proteome</keyword>
<dbReference type="eggNOG" id="arCOG02776">
    <property type="taxonomic scope" value="Archaea"/>
</dbReference>
<evidence type="ECO:0000313" key="2">
    <source>
        <dbReference type="Proteomes" id="UP000016986"/>
    </source>
</evidence>
<dbReference type="EMBL" id="BATA01000125">
    <property type="protein sequence ID" value="GAD53895.1"/>
    <property type="molecule type" value="Genomic_DNA"/>
</dbReference>
<dbReference type="InterPro" id="IPR055766">
    <property type="entry name" value="DUF7342"/>
</dbReference>
<accession>U2YXW3</accession>
<name>U2YXW3_9EURY</name>
<protein>
    <recommendedName>
        <fullName evidence="3">ArsR family transcriptional regulator</fullName>
    </recommendedName>
</protein>
<gene>
    <name evidence="1" type="ORF">MBEHAL_2655</name>
</gene>
<dbReference type="Pfam" id="PF24033">
    <property type="entry name" value="DUF7342"/>
    <property type="match status" value="1"/>
</dbReference>
<proteinExistence type="predicted"/>
<evidence type="ECO:0000313" key="1">
    <source>
        <dbReference type="EMBL" id="GAD53895.1"/>
    </source>
</evidence>